<keyword evidence="3 6" id="KW-0815">Transposition</keyword>
<name>A0ABN1KP19_CLOSU</name>
<keyword evidence="4 6" id="KW-0238">DNA-binding</keyword>
<keyword evidence="8" id="KW-1185">Reference proteome</keyword>
<keyword evidence="6" id="KW-0814">Transposable element</keyword>
<reference evidence="7 8" key="1">
    <citation type="journal article" date="2019" name="Int. J. Syst. Evol. Microbiol.">
        <title>The Global Catalogue of Microorganisms (GCM) 10K type strain sequencing project: providing services to taxonomists for standard genome sequencing and annotation.</title>
        <authorList>
            <consortium name="The Broad Institute Genomics Platform"/>
            <consortium name="The Broad Institute Genome Sequencing Center for Infectious Disease"/>
            <person name="Wu L."/>
            <person name="Ma J."/>
        </authorList>
    </citation>
    <scope>NUCLEOTIDE SEQUENCE [LARGE SCALE GENOMIC DNA]</scope>
    <source>
        <strain evidence="7 8">JCM 1417</strain>
    </source>
</reference>
<evidence type="ECO:0000256" key="2">
    <source>
        <dbReference type="ARBA" id="ARBA00010961"/>
    </source>
</evidence>
<evidence type="ECO:0000256" key="3">
    <source>
        <dbReference type="ARBA" id="ARBA00022578"/>
    </source>
</evidence>
<comment type="function">
    <text evidence="1 6">Required for the transposition of the insertion element.</text>
</comment>
<dbReference type="PANTHER" id="PTHR33217">
    <property type="entry name" value="TRANSPOSASE FOR INSERTION SEQUENCE ELEMENT IS1081"/>
    <property type="match status" value="1"/>
</dbReference>
<dbReference type="PANTHER" id="PTHR33217:SF8">
    <property type="entry name" value="MUTATOR FAMILY TRANSPOSASE"/>
    <property type="match status" value="1"/>
</dbReference>
<evidence type="ECO:0000256" key="6">
    <source>
        <dbReference type="RuleBase" id="RU365089"/>
    </source>
</evidence>
<proteinExistence type="inferred from homology"/>
<evidence type="ECO:0000313" key="7">
    <source>
        <dbReference type="EMBL" id="GAA0772387.1"/>
    </source>
</evidence>
<dbReference type="Proteomes" id="UP001501047">
    <property type="component" value="Unassembled WGS sequence"/>
</dbReference>
<dbReference type="Pfam" id="PF00872">
    <property type="entry name" value="Transposase_mut"/>
    <property type="match status" value="1"/>
</dbReference>
<evidence type="ECO:0000256" key="5">
    <source>
        <dbReference type="ARBA" id="ARBA00023172"/>
    </source>
</evidence>
<evidence type="ECO:0000256" key="1">
    <source>
        <dbReference type="ARBA" id="ARBA00002190"/>
    </source>
</evidence>
<organism evidence="7 8">
    <name type="scientific">Clostridium subterminale</name>
    <dbReference type="NCBI Taxonomy" id="1550"/>
    <lineage>
        <taxon>Bacteria</taxon>
        <taxon>Bacillati</taxon>
        <taxon>Bacillota</taxon>
        <taxon>Clostridia</taxon>
        <taxon>Eubacteriales</taxon>
        <taxon>Clostridiaceae</taxon>
        <taxon>Clostridium</taxon>
    </lineage>
</organism>
<accession>A0ABN1KP19</accession>
<dbReference type="InterPro" id="IPR001207">
    <property type="entry name" value="Transposase_mutator"/>
</dbReference>
<dbReference type="EMBL" id="BAAACI010000006">
    <property type="protein sequence ID" value="GAA0772387.1"/>
    <property type="molecule type" value="Genomic_DNA"/>
</dbReference>
<evidence type="ECO:0000256" key="4">
    <source>
        <dbReference type="ARBA" id="ARBA00023125"/>
    </source>
</evidence>
<comment type="similarity">
    <text evidence="2 6">Belongs to the transposase mutator family.</text>
</comment>
<sequence>MFRDVFQETLEAEMDSALGYSKYNTSEKSTENIRNGYSKKTVKTELGPVEINVPRDRNGDFDPKIIGKHYRSSNEIEDKILSL</sequence>
<gene>
    <name evidence="7" type="ORF">GCM10008908_18530</name>
</gene>
<evidence type="ECO:0000313" key="8">
    <source>
        <dbReference type="Proteomes" id="UP001501047"/>
    </source>
</evidence>
<comment type="caution">
    <text evidence="7">The sequence shown here is derived from an EMBL/GenBank/DDBJ whole genome shotgun (WGS) entry which is preliminary data.</text>
</comment>
<keyword evidence="5 6" id="KW-0233">DNA recombination</keyword>
<protein>
    <recommendedName>
        <fullName evidence="6">Mutator family transposase</fullName>
    </recommendedName>
</protein>